<reference evidence="1 2" key="1">
    <citation type="submission" date="2016-10" db="EMBL/GenBank/DDBJ databases">
        <title>Comparative genome analysis of multiple Pseudomonas spp. focuses on biocontrol and plant growth promoting traits.</title>
        <authorList>
            <person name="Tao X.-Y."/>
            <person name="Taylor C.G."/>
        </authorList>
    </citation>
    <scope>NUCLEOTIDE SEQUENCE [LARGE SCALE GENOMIC DNA]</scope>
    <source>
        <strain evidence="1 2">29G9</strain>
    </source>
</reference>
<dbReference type="AlphaFoldDB" id="A0A423EQ96"/>
<dbReference type="Proteomes" id="UP000284656">
    <property type="component" value="Unassembled WGS sequence"/>
</dbReference>
<proteinExistence type="predicted"/>
<evidence type="ECO:0000313" key="2">
    <source>
        <dbReference type="Proteomes" id="UP000284656"/>
    </source>
</evidence>
<accession>A0A423EQ96</accession>
<name>A0A423EQ96_9PSED</name>
<evidence type="ECO:0000313" key="1">
    <source>
        <dbReference type="EMBL" id="ROM33483.1"/>
    </source>
</evidence>
<sequence>MINGFSANSNAMYYKGDQFGAHVVKDAGQRQMALADPVTASSNPSAPSSNEIAALMQALAMLIQMFNRLFSRKEVVNEQPVMPQTVAPAAIKKQSHEVSIQSEPQKLAHISSTKKGEMPTDVWVELNRDKRYTDNESAIKAAMMKYGQSPLGIYSAIENHDDGYHIEMRDGFKLTLSPQEIEKSQKRTGIWSPSHPDMAMDVNFMHAASIKRVQLETGLASFDHALDVVQSGKDVGNGFKRLGLEAYVRRTTWPELRASGGKGVVLAPGGVQFGYDGNVDCCSRRSGITIIRTKGGPKEPYPCDALELT</sequence>
<dbReference type="EMBL" id="MOAY01000081">
    <property type="protein sequence ID" value="ROM33483.1"/>
    <property type="molecule type" value="Genomic_DNA"/>
</dbReference>
<comment type="caution">
    <text evidence="1">The sequence shown here is derived from an EMBL/GenBank/DDBJ whole genome shotgun (WGS) entry which is preliminary data.</text>
</comment>
<dbReference type="RefSeq" id="WP_123717876.1">
    <property type="nucleotide sequence ID" value="NZ_MOAY01000081.1"/>
</dbReference>
<organism evidence="1 2">
    <name type="scientific">Pseudomonas poae</name>
    <dbReference type="NCBI Taxonomy" id="200451"/>
    <lineage>
        <taxon>Bacteria</taxon>
        <taxon>Pseudomonadati</taxon>
        <taxon>Pseudomonadota</taxon>
        <taxon>Gammaproteobacteria</taxon>
        <taxon>Pseudomonadales</taxon>
        <taxon>Pseudomonadaceae</taxon>
        <taxon>Pseudomonas</taxon>
    </lineage>
</organism>
<protein>
    <submittedName>
        <fullName evidence="1">Uncharacterized protein</fullName>
    </submittedName>
</protein>
<gene>
    <name evidence="1" type="ORF">BK648_22000</name>
</gene>